<name>A0A3D8RFB5_9EURO</name>
<comment type="caution">
    <text evidence="2">The sequence shown here is derived from an EMBL/GenBank/DDBJ whole genome shotgun (WGS) entry which is preliminary data.</text>
</comment>
<dbReference type="FunFam" id="3.40.630.30:FF:000047">
    <property type="entry name" value="Acetyltransferase, GNAT family"/>
    <property type="match status" value="1"/>
</dbReference>
<dbReference type="PANTHER" id="PTHR43441">
    <property type="entry name" value="RIBOSOMAL-PROTEIN-SERINE ACETYLTRANSFERASE"/>
    <property type="match status" value="1"/>
</dbReference>
<dbReference type="SUPFAM" id="SSF55729">
    <property type="entry name" value="Acyl-CoA N-acyltransferases (Nat)"/>
    <property type="match status" value="1"/>
</dbReference>
<dbReference type="PANTHER" id="PTHR43441:SF2">
    <property type="entry name" value="FAMILY ACETYLTRANSFERASE, PUTATIVE (AFU_ORTHOLOGUE AFUA_7G00850)-RELATED"/>
    <property type="match status" value="1"/>
</dbReference>
<reference evidence="2 3" key="1">
    <citation type="journal article" date="2018" name="IMA Fungus">
        <title>IMA Genome-F 9: Draft genome sequence of Annulohypoxylon stygium, Aspergillus mulundensis, Berkeleyomyces basicola (syn. Thielaviopsis basicola), Ceratocystis smalleyi, two Cercospora beticola strains, Coleophoma cylindrospora, Fusarium fracticaudum, Phialophora cf. hyalina, and Morchella septimelata.</title>
        <authorList>
            <person name="Wingfield B.D."/>
            <person name="Bills G.F."/>
            <person name="Dong Y."/>
            <person name="Huang W."/>
            <person name="Nel W.J."/>
            <person name="Swalarsk-Parry B.S."/>
            <person name="Vaghefi N."/>
            <person name="Wilken P.M."/>
            <person name="An Z."/>
            <person name="de Beer Z.W."/>
            <person name="De Vos L."/>
            <person name="Chen L."/>
            <person name="Duong T.A."/>
            <person name="Gao Y."/>
            <person name="Hammerbacher A."/>
            <person name="Kikkert J.R."/>
            <person name="Li Y."/>
            <person name="Li H."/>
            <person name="Li K."/>
            <person name="Li Q."/>
            <person name="Liu X."/>
            <person name="Ma X."/>
            <person name="Naidoo K."/>
            <person name="Pethybridge S.J."/>
            <person name="Sun J."/>
            <person name="Steenkamp E.T."/>
            <person name="van der Nest M.A."/>
            <person name="van Wyk S."/>
            <person name="Wingfield M.J."/>
            <person name="Xiong C."/>
            <person name="Yue Q."/>
            <person name="Zhang X."/>
        </authorList>
    </citation>
    <scope>NUCLEOTIDE SEQUENCE [LARGE SCALE GENOMIC DNA]</scope>
    <source>
        <strain evidence="2 3">DSM 5745</strain>
    </source>
</reference>
<keyword evidence="3" id="KW-1185">Reference proteome</keyword>
<dbReference type="OrthoDB" id="41238at2759"/>
<accession>A0A3D8RFB5</accession>
<dbReference type="RefSeq" id="XP_026601959.1">
    <property type="nucleotide sequence ID" value="XM_026749927.1"/>
</dbReference>
<dbReference type="EMBL" id="PVWQ01000009">
    <property type="protein sequence ID" value="RDW72739.1"/>
    <property type="molecule type" value="Genomic_DNA"/>
</dbReference>
<dbReference type="GeneID" id="38118281"/>
<dbReference type="GO" id="GO:0008999">
    <property type="term" value="F:protein-N-terminal-alanine acetyltransferase activity"/>
    <property type="evidence" value="ECO:0007669"/>
    <property type="project" value="TreeGrafter"/>
</dbReference>
<evidence type="ECO:0000313" key="3">
    <source>
        <dbReference type="Proteomes" id="UP000256690"/>
    </source>
</evidence>
<dbReference type="AlphaFoldDB" id="A0A3D8RFB5"/>
<dbReference type="InterPro" id="IPR051908">
    <property type="entry name" value="Ribosomal_N-acetyltransferase"/>
</dbReference>
<proteinExistence type="predicted"/>
<organism evidence="2 3">
    <name type="scientific">Aspergillus mulundensis</name>
    <dbReference type="NCBI Taxonomy" id="1810919"/>
    <lineage>
        <taxon>Eukaryota</taxon>
        <taxon>Fungi</taxon>
        <taxon>Dikarya</taxon>
        <taxon>Ascomycota</taxon>
        <taxon>Pezizomycotina</taxon>
        <taxon>Eurotiomycetes</taxon>
        <taxon>Eurotiomycetidae</taxon>
        <taxon>Eurotiales</taxon>
        <taxon>Aspergillaceae</taxon>
        <taxon>Aspergillus</taxon>
        <taxon>Aspergillus subgen. Nidulantes</taxon>
    </lineage>
</organism>
<gene>
    <name evidence="2" type="ORF">DSM5745_07911</name>
</gene>
<sequence>MSPTTSAMVTLPPATTPTATTLTGRTIKLVPLTPAHADELFPLVNNAHPHQTALWEWVPVGPFADLPDLRSTLAAAISSDDTLLFAILDSRPNLNTTGKAIGFISYMAISPSNLRLEIGHVIFTKPLQGTTGATEAVYLLLKHAIEDLGFRRVEWKCHSANEASMRAAIRFGFKYEGLFRQHMVVKGRNRDTVYYAILRDEWAVLKKGFEGWLDVENFDQAGVQNKKLEEFHRAAQRALGLL</sequence>
<evidence type="ECO:0000313" key="2">
    <source>
        <dbReference type="EMBL" id="RDW72739.1"/>
    </source>
</evidence>
<dbReference type="Pfam" id="PF13302">
    <property type="entry name" value="Acetyltransf_3"/>
    <property type="match status" value="1"/>
</dbReference>
<evidence type="ECO:0000259" key="1">
    <source>
        <dbReference type="PROSITE" id="PS51186"/>
    </source>
</evidence>
<protein>
    <recommendedName>
        <fullName evidence="1">N-acetyltransferase domain-containing protein</fullName>
    </recommendedName>
</protein>
<dbReference type="GO" id="GO:1990189">
    <property type="term" value="F:protein N-terminal-serine acetyltransferase activity"/>
    <property type="evidence" value="ECO:0007669"/>
    <property type="project" value="TreeGrafter"/>
</dbReference>
<feature type="domain" description="N-acetyltransferase" evidence="1">
    <location>
        <begin position="52"/>
        <end position="200"/>
    </location>
</feature>
<dbReference type="InterPro" id="IPR016181">
    <property type="entry name" value="Acyl_CoA_acyltransferase"/>
</dbReference>
<dbReference type="Proteomes" id="UP000256690">
    <property type="component" value="Unassembled WGS sequence"/>
</dbReference>
<dbReference type="Gene3D" id="3.40.630.30">
    <property type="match status" value="1"/>
</dbReference>
<dbReference type="PROSITE" id="PS51186">
    <property type="entry name" value="GNAT"/>
    <property type="match status" value="1"/>
</dbReference>
<dbReference type="InterPro" id="IPR000182">
    <property type="entry name" value="GNAT_dom"/>
</dbReference>